<dbReference type="PATRIC" id="fig|1300343.5.peg.331"/>
<dbReference type="OrthoDB" id="1160493at2"/>
<organism evidence="2 3">
    <name type="scientific">Dokdonia donghaensis DSW-1</name>
    <dbReference type="NCBI Taxonomy" id="1300343"/>
    <lineage>
        <taxon>Bacteria</taxon>
        <taxon>Pseudomonadati</taxon>
        <taxon>Bacteroidota</taxon>
        <taxon>Flavobacteriia</taxon>
        <taxon>Flavobacteriales</taxon>
        <taxon>Flavobacteriaceae</taxon>
        <taxon>Dokdonia</taxon>
    </lineage>
</organism>
<accession>A0A0A2GWG8</accession>
<name>A0A0A2GWG8_9FLAO</name>
<feature type="signal peptide" evidence="1">
    <location>
        <begin position="1"/>
        <end position="24"/>
    </location>
</feature>
<keyword evidence="3" id="KW-1185">Reference proteome</keyword>
<evidence type="ECO:0000256" key="1">
    <source>
        <dbReference type="SAM" id="SignalP"/>
    </source>
</evidence>
<proteinExistence type="predicted"/>
<comment type="caution">
    <text evidence="2">The sequence shown here is derived from an EMBL/GenBank/DDBJ whole genome shotgun (WGS) entry which is preliminary data.</text>
</comment>
<evidence type="ECO:0000313" key="3">
    <source>
        <dbReference type="Proteomes" id="UP000030140"/>
    </source>
</evidence>
<feature type="chain" id="PRO_5001987842" description="Alpha-ketoglutarate decarboxylase" evidence="1">
    <location>
        <begin position="25"/>
        <end position="179"/>
    </location>
</feature>
<evidence type="ECO:0008006" key="4">
    <source>
        <dbReference type="Google" id="ProtNLM"/>
    </source>
</evidence>
<dbReference type="RefSeq" id="WP_035325813.1">
    <property type="nucleotide sequence ID" value="NZ_CP015125.1"/>
</dbReference>
<protein>
    <recommendedName>
        <fullName evidence="4">Alpha-ketoglutarate decarboxylase</fullName>
    </recommendedName>
</protein>
<dbReference type="Proteomes" id="UP000030140">
    <property type="component" value="Unassembled WGS sequence"/>
</dbReference>
<dbReference type="AlphaFoldDB" id="A0A0A2GWG8"/>
<reference evidence="2 3" key="1">
    <citation type="submission" date="2014-10" db="EMBL/GenBank/DDBJ databases">
        <title>Draft genome sequence of the proteorhodopsin-containing marine bacterium Dokdonia donghaensis.</title>
        <authorList>
            <person name="Gomez-Consarnau L."/>
            <person name="Gonzalez J.M."/>
            <person name="Riedel T."/>
            <person name="Jaenicke S."/>
            <person name="Wagner-Doebler I."/>
            <person name="Fuhrman J.A."/>
        </authorList>
    </citation>
    <scope>NUCLEOTIDE SEQUENCE [LARGE SCALE GENOMIC DNA]</scope>
    <source>
        <strain evidence="2 3">DSW-1</strain>
    </source>
</reference>
<dbReference type="KEGG" id="ddo:I597_0329"/>
<evidence type="ECO:0000313" key="2">
    <source>
        <dbReference type="EMBL" id="KGO06671.1"/>
    </source>
</evidence>
<gene>
    <name evidence="2" type="ORF">NV36_07310</name>
</gene>
<dbReference type="EMBL" id="JSAQ01000001">
    <property type="protein sequence ID" value="KGO06671.1"/>
    <property type="molecule type" value="Genomic_DNA"/>
</dbReference>
<keyword evidence="1" id="KW-0732">Signal</keyword>
<sequence>MKCNFLGIILLTGLFFTMTTTTQAQEITTKPKSEFWSKVRFGGGLGLNFGRNNTNITVAPSALYQPNQYVAFGPGLNYTYQKFGDFKTTLVGASAIVISNPLDFLQLSGEFEQLRVFQSVSGLPDIPNSWNTALFLGAGYRLNVGGNSLGAIGIRYNVLFDDNDSVYADAWQPFVRVYF</sequence>